<dbReference type="Proteomes" id="UP001419084">
    <property type="component" value="Unassembled WGS sequence"/>
</dbReference>
<keyword evidence="6" id="KW-0319">Glycerol metabolism</keyword>
<evidence type="ECO:0000313" key="13">
    <source>
        <dbReference type="Proteomes" id="UP001419084"/>
    </source>
</evidence>
<dbReference type="EMBL" id="BRPJ01000096">
    <property type="protein sequence ID" value="GLB32458.1"/>
    <property type="molecule type" value="Genomic_DNA"/>
</dbReference>
<comment type="pathway">
    <text evidence="2">Polyol metabolism; glycerol degradation.</text>
</comment>
<dbReference type="SMART" id="SM01120">
    <property type="entry name" value="Dak2"/>
    <property type="match status" value="1"/>
</dbReference>
<dbReference type="InterPro" id="IPR012737">
    <property type="entry name" value="DhaK_L_YcgS"/>
</dbReference>
<evidence type="ECO:0000313" key="11">
    <source>
        <dbReference type="EMBL" id="RFZ75963.1"/>
    </source>
</evidence>
<gene>
    <name evidence="11" type="primary">dhaL</name>
    <name evidence="11" type="ORF">DS742_26190</name>
    <name evidence="10" type="ORF">LAD12857_43810</name>
</gene>
<evidence type="ECO:0000256" key="1">
    <source>
        <dbReference type="ARBA" id="ARBA00001113"/>
    </source>
</evidence>
<evidence type="ECO:0000256" key="2">
    <source>
        <dbReference type="ARBA" id="ARBA00004745"/>
    </source>
</evidence>
<evidence type="ECO:0000256" key="6">
    <source>
        <dbReference type="ARBA" id="ARBA00022798"/>
    </source>
</evidence>
<dbReference type="NCBIfam" id="TIGR02365">
    <property type="entry name" value="dha_L_ycgS"/>
    <property type="match status" value="1"/>
</dbReference>
<sequence length="206" mass="22340">MNREKIILIIDQMVAAMENQKEYLTELDNIIGDGDHGINMARGFSEINKKRDSLAMMNAGDMIKNLGMILVATVGGASGPLYGTAFMKAGMFLKGKEEITFEDFLQAFECAIEGVMARGRAVEGEKTMLDAMLPAKRAMEKEWKLTGDAKTSVEAGLAAAREGVQYTKTIIATKGRASYLGERSIGHQDPGAASFTFLLEAIASQM</sequence>
<dbReference type="GO" id="GO:0019563">
    <property type="term" value="P:glycerol catabolic process"/>
    <property type="evidence" value="ECO:0007669"/>
    <property type="project" value="TreeGrafter"/>
</dbReference>
<evidence type="ECO:0000256" key="4">
    <source>
        <dbReference type="ARBA" id="ARBA00022679"/>
    </source>
</evidence>
<dbReference type="SUPFAM" id="SSF101473">
    <property type="entry name" value="DhaL-like"/>
    <property type="match status" value="1"/>
</dbReference>
<feature type="domain" description="DhaL" evidence="9">
    <location>
        <begin position="4"/>
        <end position="204"/>
    </location>
</feature>
<evidence type="ECO:0000313" key="10">
    <source>
        <dbReference type="EMBL" id="GLB32458.1"/>
    </source>
</evidence>
<name>A0A3E2N4P4_9FIRM</name>
<protein>
    <recommendedName>
        <fullName evidence="3">phosphoenolpyruvate--glycerone phosphotransferase</fullName>
        <ecNumber evidence="3">2.7.1.121</ecNumber>
    </recommendedName>
</protein>
<dbReference type="RefSeq" id="WP_117419865.1">
    <property type="nucleotide sequence ID" value="NZ_BRPJ01000096.1"/>
</dbReference>
<dbReference type="InterPro" id="IPR004007">
    <property type="entry name" value="DhaL_dom"/>
</dbReference>
<dbReference type="InterPro" id="IPR050861">
    <property type="entry name" value="Dihydroxyacetone_Kinase"/>
</dbReference>
<dbReference type="PROSITE" id="PS51480">
    <property type="entry name" value="DHAL"/>
    <property type="match status" value="1"/>
</dbReference>
<comment type="catalytic activity">
    <reaction evidence="1">
        <text>dihydroxyacetone + phosphoenolpyruvate = dihydroxyacetone phosphate + pyruvate</text>
        <dbReference type="Rhea" id="RHEA:18381"/>
        <dbReference type="ChEBI" id="CHEBI:15361"/>
        <dbReference type="ChEBI" id="CHEBI:16016"/>
        <dbReference type="ChEBI" id="CHEBI:57642"/>
        <dbReference type="ChEBI" id="CHEBI:58702"/>
        <dbReference type="EC" id="2.7.1.121"/>
    </reaction>
</comment>
<dbReference type="PANTHER" id="PTHR28629:SF4">
    <property type="entry name" value="TRIOKINASE_FMN CYCLASE"/>
    <property type="match status" value="1"/>
</dbReference>
<evidence type="ECO:0000256" key="5">
    <source>
        <dbReference type="ARBA" id="ARBA00022777"/>
    </source>
</evidence>
<keyword evidence="5 11" id="KW-0418">Kinase</keyword>
<dbReference type="Proteomes" id="UP000260680">
    <property type="component" value="Unassembled WGS sequence"/>
</dbReference>
<evidence type="ECO:0000259" key="9">
    <source>
        <dbReference type="PROSITE" id="PS51480"/>
    </source>
</evidence>
<reference evidence="11 12" key="1">
    <citation type="submission" date="2018-07" db="EMBL/GenBank/DDBJ databases">
        <title>New species, Clostridium PI-S10-A1B.</title>
        <authorList>
            <person name="Krishna G."/>
            <person name="Summeta K."/>
            <person name="Shikha S."/>
            <person name="Prabhu P.B."/>
            <person name="Suresh K."/>
        </authorList>
    </citation>
    <scope>NUCLEOTIDE SEQUENCE [LARGE SCALE GENOMIC DNA]</scope>
    <source>
        <strain evidence="11 12">PI-S10-A1B</strain>
    </source>
</reference>
<keyword evidence="4" id="KW-0808">Transferase</keyword>
<dbReference type="GO" id="GO:0047324">
    <property type="term" value="F:phosphoenolpyruvate-glycerone phosphotransferase activity"/>
    <property type="evidence" value="ECO:0007669"/>
    <property type="project" value="UniProtKB-EC"/>
</dbReference>
<dbReference type="GO" id="GO:0004371">
    <property type="term" value="F:glycerone kinase activity"/>
    <property type="evidence" value="ECO:0007669"/>
    <property type="project" value="InterPro"/>
</dbReference>
<dbReference type="EC" id="2.7.1.121" evidence="3"/>
<dbReference type="AlphaFoldDB" id="A0A3E2N4P4"/>
<comment type="subunit">
    <text evidence="7">Homodimer. The dihydroxyacetone kinase complex is composed of a homodimer of DhaM, a homodimer of DhaK and the subunit DhaL.</text>
</comment>
<evidence type="ECO:0000313" key="12">
    <source>
        <dbReference type="Proteomes" id="UP000260680"/>
    </source>
</evidence>
<comment type="caution">
    <text evidence="11">The sequence shown here is derived from an EMBL/GenBank/DDBJ whole genome shotgun (WGS) entry which is preliminary data.</text>
</comment>
<keyword evidence="13" id="KW-1185">Reference proteome</keyword>
<organism evidence="11 12">
    <name type="scientific">Lacrimispora amygdalina</name>
    <dbReference type="NCBI Taxonomy" id="253257"/>
    <lineage>
        <taxon>Bacteria</taxon>
        <taxon>Bacillati</taxon>
        <taxon>Bacillota</taxon>
        <taxon>Clostridia</taxon>
        <taxon>Lachnospirales</taxon>
        <taxon>Lachnospiraceae</taxon>
        <taxon>Lacrimispora</taxon>
    </lineage>
</organism>
<reference evidence="10 13" key="2">
    <citation type="journal article" date="2024" name="Int. J. Syst. Evol. Microbiol.">
        <title>Lacrimispora brassicae sp. nov. isolated from fermented cabbage, and proposal of Clostridium indicum Gundawar et al. 2019 and Clostridium methoxybenzovorans Mechichi et al. 1999 as heterotypic synonyms of Lacrimispora amygdalina (Parshina et al. 2003) Haas and Blanchard 2020 and Lacrimispora indolis (McClung and McCoy 1957) Haas and Blanchard 2020, respectively.</title>
        <authorList>
            <person name="Kobayashi H."/>
            <person name="Tanizawa Y."/>
            <person name="Sakamoto M."/>
            <person name="Ohkuma M."/>
            <person name="Tohno M."/>
        </authorList>
    </citation>
    <scope>NUCLEOTIDE SEQUENCE [LARGE SCALE GENOMIC DNA]</scope>
    <source>
        <strain evidence="10 13">DSM 12857</strain>
    </source>
</reference>
<evidence type="ECO:0000256" key="8">
    <source>
        <dbReference type="ARBA" id="ARBA00055771"/>
    </source>
</evidence>
<dbReference type="GO" id="GO:0005829">
    <property type="term" value="C:cytosol"/>
    <property type="evidence" value="ECO:0007669"/>
    <property type="project" value="TreeGrafter"/>
</dbReference>
<dbReference type="PANTHER" id="PTHR28629">
    <property type="entry name" value="TRIOKINASE/FMN CYCLASE"/>
    <property type="match status" value="1"/>
</dbReference>
<evidence type="ECO:0000256" key="3">
    <source>
        <dbReference type="ARBA" id="ARBA00012095"/>
    </source>
</evidence>
<accession>A0A3E2N4P4</accession>
<dbReference type="Gene3D" id="1.25.40.340">
    <property type="match status" value="1"/>
</dbReference>
<dbReference type="FunFam" id="1.25.40.340:FF:000002">
    <property type="entry name" value="Dihydroxyacetone kinase, L subunit"/>
    <property type="match status" value="1"/>
</dbReference>
<proteinExistence type="predicted"/>
<comment type="function">
    <text evidence="8">ADP-binding subunit of the dihydroxyacetone kinase, which is responsible for the phosphoenolpyruvate (PEP)-dependent phosphorylation of dihydroxyacetone. DhaL-ADP is converted to DhaL-ATP via a phosphoryl group transfer from DhaM and transmits it to dihydroxyacetone binds to DhaK.</text>
</comment>
<dbReference type="Pfam" id="PF02734">
    <property type="entry name" value="Dak2"/>
    <property type="match status" value="1"/>
</dbReference>
<dbReference type="OrthoDB" id="9800291at2"/>
<evidence type="ECO:0000256" key="7">
    <source>
        <dbReference type="ARBA" id="ARBA00046577"/>
    </source>
</evidence>
<dbReference type="InterPro" id="IPR036117">
    <property type="entry name" value="DhaL_dom_sf"/>
</dbReference>
<dbReference type="EMBL" id="QOHO01000110">
    <property type="protein sequence ID" value="RFZ75963.1"/>
    <property type="molecule type" value="Genomic_DNA"/>
</dbReference>